<dbReference type="EMBL" id="CP038631">
    <property type="protein sequence ID" value="QCC45039.1"/>
    <property type="molecule type" value="Genomic_DNA"/>
</dbReference>
<name>A0A4D6GTD3_HALS9</name>
<keyword evidence="3" id="KW-0227">DNA damage</keyword>
<reference evidence="9" key="3">
    <citation type="journal article" name="MicrobiologyOpen">
        <title>Whole-genome comparison between the type strain of Halobacterium salinarum (DSM 3754(T)) and the laboratory strains R1 and NRC-1.</title>
        <authorList>
            <person name="Pfeiffer F."/>
            <person name="Losensky G."/>
            <person name="Marchfelder A."/>
            <person name="Habermann B."/>
            <person name="Dyall-Smith M."/>
        </authorList>
    </citation>
    <scope>NUCLEOTIDE SEQUENCE</scope>
    <source>
        <strain evidence="9">91-R6</strain>
    </source>
</reference>
<dbReference type="GO" id="GO:0051539">
    <property type="term" value="F:4 iron, 4 sulfur cluster binding"/>
    <property type="evidence" value="ECO:0007669"/>
    <property type="project" value="UniProtKB-KW"/>
</dbReference>
<evidence type="ECO:0000256" key="1">
    <source>
        <dbReference type="ARBA" id="ARBA00022485"/>
    </source>
</evidence>
<dbReference type="SMART" id="SM00987">
    <property type="entry name" value="UreE_C"/>
    <property type="match status" value="1"/>
</dbReference>
<dbReference type="Proteomes" id="UP000323075">
    <property type="component" value="Unassembled WGS sequence"/>
</dbReference>
<dbReference type="InterPro" id="IPR005122">
    <property type="entry name" value="Uracil-DNA_glycosylase-like"/>
</dbReference>
<evidence type="ECO:0000256" key="6">
    <source>
        <dbReference type="ARBA" id="ARBA00023014"/>
    </source>
</evidence>
<reference evidence="10 12" key="2">
    <citation type="submission" date="2019-07" db="EMBL/GenBank/DDBJ databases">
        <title>Genomic Encyclopedia of Archaeal and Bacterial Type Strains, Phase II (KMG-II): from individual species to whole genera.</title>
        <authorList>
            <person name="Goeker M."/>
        </authorList>
    </citation>
    <scope>NUCLEOTIDE SEQUENCE [LARGE SCALE GENOMIC DNA]</scope>
    <source>
        <strain evidence="10 12">DSM 3754</strain>
    </source>
</reference>
<dbReference type="CDD" id="cd10030">
    <property type="entry name" value="UDG-F4_TTUDGA_SPO1dp_like"/>
    <property type="match status" value="1"/>
</dbReference>
<evidence type="ECO:0000313" key="9">
    <source>
        <dbReference type="EMBL" id="QCC45039.1"/>
    </source>
</evidence>
<keyword evidence="5" id="KW-0408">Iron</keyword>
<evidence type="ECO:0000256" key="3">
    <source>
        <dbReference type="ARBA" id="ARBA00022763"/>
    </source>
</evidence>
<reference evidence="9 11" key="1">
    <citation type="journal article" date="2019" name="Microbiol. Resour. Announc.">
        <title>The Genome Sequence of the Halobacterium salinarum Type Strain Is Closely Related to That of Laboratory Strains NRC-1 and R1.</title>
        <authorList>
            <person name="Pfeiffer F."/>
            <person name="Marchfelder A."/>
            <person name="Habermann B."/>
            <person name="Dyall-Smith M.L."/>
        </authorList>
    </citation>
    <scope>NUCLEOTIDE SEQUENCE [LARGE SCALE GENOMIC DNA]</scope>
    <source>
        <strain evidence="9">91-R6</strain>
        <strain evidence="11">ATCC 33171 / DSM 3754 / JCM 8978 / NBRC 102687 / NCIMB 764 / 91-R6</strain>
    </source>
</reference>
<protein>
    <submittedName>
        <fullName evidence="9">Uracil-DNA glycosylase superfamily protein</fullName>
    </submittedName>
    <submittedName>
        <fullName evidence="10">Uracil-DNA glycosylase, family 4</fullName>
    </submittedName>
</protein>
<dbReference type="SUPFAM" id="SSF52141">
    <property type="entry name" value="Uracil-DNA glycosylase-like"/>
    <property type="match status" value="1"/>
</dbReference>
<gene>
    <name evidence="10" type="ORF">APQ99_01708</name>
    <name evidence="9" type="ORF">HBSAL_06925</name>
</gene>
<dbReference type="EMBL" id="VRYN01000003">
    <property type="protein sequence ID" value="TYO76151.1"/>
    <property type="molecule type" value="Genomic_DNA"/>
</dbReference>
<dbReference type="Proteomes" id="UP000296216">
    <property type="component" value="Chromosome"/>
</dbReference>
<proteinExistence type="predicted"/>
<sequence length="210" mass="23283">MDAAQETRRNPYGMDEDCRNCPGLCDQRERVVHGYGDVGADFVFVAESPSAASEAAGVPLVGDDAGERFQHILGSVGLNHSLPSSTEPELANAYVTLLSRCRHPDREATADERTRCEPYLNADIRMINPEVLVPVGQRALTELGKEYTTTPADSLAVTELHGDTVRGRGFELVPMIHPREQSDAQTDAWIDFFLSFKDTDYRQTKGRRSR</sequence>
<evidence type="ECO:0000313" key="10">
    <source>
        <dbReference type="EMBL" id="TYO76151.1"/>
    </source>
</evidence>
<evidence type="ECO:0000313" key="12">
    <source>
        <dbReference type="Proteomes" id="UP000323075"/>
    </source>
</evidence>
<feature type="domain" description="Uracil-DNA glycosylase-like" evidence="8">
    <location>
        <begin position="33"/>
        <end position="193"/>
    </location>
</feature>
<dbReference type="PANTHER" id="PTHR33693">
    <property type="entry name" value="TYPE-5 URACIL-DNA GLYCOSYLASE"/>
    <property type="match status" value="1"/>
</dbReference>
<dbReference type="GO" id="GO:0046872">
    <property type="term" value="F:metal ion binding"/>
    <property type="evidence" value="ECO:0007669"/>
    <property type="project" value="UniProtKB-KW"/>
</dbReference>
<accession>A0A4D6GTD3</accession>
<dbReference type="GO" id="GO:0006281">
    <property type="term" value="P:DNA repair"/>
    <property type="evidence" value="ECO:0007669"/>
    <property type="project" value="UniProtKB-KW"/>
</dbReference>
<dbReference type="Pfam" id="PF03167">
    <property type="entry name" value="UDG"/>
    <property type="match status" value="1"/>
</dbReference>
<dbReference type="GO" id="GO:0097506">
    <property type="term" value="F:deaminated base DNA N-glycosylase activity"/>
    <property type="evidence" value="ECO:0007669"/>
    <property type="project" value="UniProtKB-ARBA"/>
</dbReference>
<dbReference type="PANTHER" id="PTHR33693:SF1">
    <property type="entry name" value="TYPE-4 URACIL-DNA GLYCOSYLASE"/>
    <property type="match status" value="1"/>
</dbReference>
<organism evidence="9 11">
    <name type="scientific">Halobacterium salinarum (strain ATCC 33171 / DSM 3754 / JCM 8978 / NBRC 102687 / NCIMB 764 / 91-R6)</name>
    <dbReference type="NCBI Taxonomy" id="2597657"/>
    <lineage>
        <taxon>Archaea</taxon>
        <taxon>Methanobacteriati</taxon>
        <taxon>Methanobacteriota</taxon>
        <taxon>Stenosarchaea group</taxon>
        <taxon>Halobacteria</taxon>
        <taxon>Halobacteriales</taxon>
        <taxon>Halobacteriaceae</taxon>
        <taxon>Halobacterium</taxon>
    </lineage>
</organism>
<dbReference type="SMART" id="SM00986">
    <property type="entry name" value="UDG"/>
    <property type="match status" value="1"/>
</dbReference>
<dbReference type="InterPro" id="IPR036895">
    <property type="entry name" value="Uracil-DNA_glycosylase-like_sf"/>
</dbReference>
<dbReference type="Gene3D" id="3.40.470.10">
    <property type="entry name" value="Uracil-DNA glycosylase-like domain"/>
    <property type="match status" value="1"/>
</dbReference>
<evidence type="ECO:0000313" key="11">
    <source>
        <dbReference type="Proteomes" id="UP000296216"/>
    </source>
</evidence>
<dbReference type="GeneID" id="62884580"/>
<evidence type="ECO:0000256" key="4">
    <source>
        <dbReference type="ARBA" id="ARBA00022801"/>
    </source>
</evidence>
<keyword evidence="7" id="KW-0234">DNA repair</keyword>
<evidence type="ECO:0000256" key="2">
    <source>
        <dbReference type="ARBA" id="ARBA00022723"/>
    </source>
</evidence>
<keyword evidence="2" id="KW-0479">Metal-binding</keyword>
<dbReference type="AlphaFoldDB" id="A0A4D6GTD3"/>
<evidence type="ECO:0000256" key="5">
    <source>
        <dbReference type="ARBA" id="ARBA00023004"/>
    </source>
</evidence>
<evidence type="ECO:0000256" key="7">
    <source>
        <dbReference type="ARBA" id="ARBA00023204"/>
    </source>
</evidence>
<dbReference type="RefSeq" id="WP_136361436.1">
    <property type="nucleotide sequence ID" value="NZ_VRYN01000003.1"/>
</dbReference>
<keyword evidence="1" id="KW-0004">4Fe-4S</keyword>
<dbReference type="InterPro" id="IPR051536">
    <property type="entry name" value="UDG_Type-4/5"/>
</dbReference>
<evidence type="ECO:0000259" key="8">
    <source>
        <dbReference type="SMART" id="SM00986"/>
    </source>
</evidence>
<keyword evidence="4" id="KW-0378">Hydrolase</keyword>
<keyword evidence="6" id="KW-0411">Iron-sulfur</keyword>